<dbReference type="RefSeq" id="WP_090590264.1">
    <property type="nucleotide sequence ID" value="NZ_LT629688.1"/>
</dbReference>
<dbReference type="SUPFAM" id="SSF55729">
    <property type="entry name" value="Acyl-CoA N-acyltransferases (Nat)"/>
    <property type="match status" value="1"/>
</dbReference>
<dbReference type="EMBL" id="LT629688">
    <property type="protein sequence ID" value="SDD22053.1"/>
    <property type="molecule type" value="Genomic_DNA"/>
</dbReference>
<gene>
    <name evidence="4" type="ORF">SAMN04489747_0473</name>
</gene>
<dbReference type="STRING" id="675864.SAMN04489747_0473"/>
<evidence type="ECO:0000313" key="4">
    <source>
        <dbReference type="EMBL" id="SDD22053.1"/>
    </source>
</evidence>
<sequence length="146" mass="15909">MRIERDDLSRAAVHALLEEHLADMHATSPPESVHALDLSGLTSPGTTVWTAWEDDVLLGCAALKELSPDSGEVKSMRTSAAARRRGVAAALLTHLVDRARERGWRSLWLETGSQDFFAPARALYARHGFVGCPPFGDYRPDPTASS</sequence>
<dbReference type="Proteomes" id="UP000198546">
    <property type="component" value="Chromosome i"/>
</dbReference>
<reference evidence="4 5" key="1">
    <citation type="submission" date="2016-10" db="EMBL/GenBank/DDBJ databases">
        <authorList>
            <person name="de Groot N.N."/>
        </authorList>
    </citation>
    <scope>NUCLEOTIDE SEQUENCE [LARGE SCALE GENOMIC DNA]</scope>
    <source>
        <strain evidence="4 5">MON 2.2</strain>
    </source>
</reference>
<keyword evidence="2" id="KW-0012">Acyltransferase</keyword>
<accession>A0A1G6SZ66</accession>
<evidence type="ECO:0000259" key="3">
    <source>
        <dbReference type="PROSITE" id="PS51186"/>
    </source>
</evidence>
<dbReference type="InterPro" id="IPR000182">
    <property type="entry name" value="GNAT_dom"/>
</dbReference>
<dbReference type="PANTHER" id="PTHR43877:SF5">
    <property type="entry name" value="BLL8307 PROTEIN"/>
    <property type="match status" value="1"/>
</dbReference>
<dbReference type="GO" id="GO:0016747">
    <property type="term" value="F:acyltransferase activity, transferring groups other than amino-acyl groups"/>
    <property type="evidence" value="ECO:0007669"/>
    <property type="project" value="InterPro"/>
</dbReference>
<proteinExistence type="predicted"/>
<evidence type="ECO:0000256" key="2">
    <source>
        <dbReference type="ARBA" id="ARBA00023315"/>
    </source>
</evidence>
<dbReference type="Pfam" id="PF00583">
    <property type="entry name" value="Acetyltransf_1"/>
    <property type="match status" value="1"/>
</dbReference>
<keyword evidence="5" id="KW-1185">Reference proteome</keyword>
<keyword evidence="1 4" id="KW-0808">Transferase</keyword>
<dbReference type="InterPro" id="IPR050832">
    <property type="entry name" value="Bact_Acetyltransf"/>
</dbReference>
<evidence type="ECO:0000256" key="1">
    <source>
        <dbReference type="ARBA" id="ARBA00022679"/>
    </source>
</evidence>
<dbReference type="InterPro" id="IPR016181">
    <property type="entry name" value="Acyl_CoA_acyltransferase"/>
</dbReference>
<dbReference type="PROSITE" id="PS51186">
    <property type="entry name" value="GNAT"/>
    <property type="match status" value="1"/>
</dbReference>
<evidence type="ECO:0000313" key="5">
    <source>
        <dbReference type="Proteomes" id="UP000198546"/>
    </source>
</evidence>
<feature type="domain" description="N-acetyltransferase" evidence="3">
    <location>
        <begin position="3"/>
        <end position="146"/>
    </location>
</feature>
<dbReference type="AlphaFoldDB" id="A0A1G6SZ66"/>
<dbReference type="PANTHER" id="PTHR43877">
    <property type="entry name" value="AMINOALKYLPHOSPHONATE N-ACETYLTRANSFERASE-RELATED-RELATED"/>
    <property type="match status" value="1"/>
</dbReference>
<organism evidence="4 5">
    <name type="scientific">Auraticoccus monumenti</name>
    <dbReference type="NCBI Taxonomy" id="675864"/>
    <lineage>
        <taxon>Bacteria</taxon>
        <taxon>Bacillati</taxon>
        <taxon>Actinomycetota</taxon>
        <taxon>Actinomycetes</taxon>
        <taxon>Propionibacteriales</taxon>
        <taxon>Propionibacteriaceae</taxon>
        <taxon>Auraticoccus</taxon>
    </lineage>
</organism>
<name>A0A1G6SZ66_9ACTN</name>
<dbReference type="OrthoDB" id="9803233at2"/>
<dbReference type="Gene3D" id="3.40.630.30">
    <property type="match status" value="1"/>
</dbReference>
<protein>
    <submittedName>
        <fullName evidence="4">Putative acetyltransferase</fullName>
    </submittedName>
</protein>